<protein>
    <submittedName>
        <fullName evidence="2">Methyltransferase domain protein</fullName>
    </submittedName>
</protein>
<name>A0A0G1CWZ3_9BACT</name>
<dbReference type="InterPro" id="IPR041698">
    <property type="entry name" value="Methyltransf_25"/>
</dbReference>
<evidence type="ECO:0000313" key="3">
    <source>
        <dbReference type="Proteomes" id="UP000034837"/>
    </source>
</evidence>
<sequence>MTQQQFDENYFYGQVYTNYDGFNDWPGMAEDLCRDYSFTSFLDIGCGCGNLINELRLLLAKQGKTAVDIAGIDVSPYAVAKVNKPYIIEGDCRTLPYVDQRFQIVYIMGTYAYLDNEEEILKAIAEAYRVCKEIIIFEDVYSAPEVGTEDYDPYRKLVLSQADWQRLWQKVIKPNDTINWRGDELIIHKQYA</sequence>
<comment type="caution">
    <text evidence="2">The sequence shown here is derived from an EMBL/GenBank/DDBJ whole genome shotgun (WGS) entry which is preliminary data.</text>
</comment>
<evidence type="ECO:0000313" key="2">
    <source>
        <dbReference type="EMBL" id="KKS54138.1"/>
    </source>
</evidence>
<dbReference type="GO" id="GO:0008168">
    <property type="term" value="F:methyltransferase activity"/>
    <property type="evidence" value="ECO:0007669"/>
    <property type="project" value="UniProtKB-KW"/>
</dbReference>
<dbReference type="CDD" id="cd02440">
    <property type="entry name" value="AdoMet_MTases"/>
    <property type="match status" value="1"/>
</dbReference>
<feature type="domain" description="Methyltransferase" evidence="1">
    <location>
        <begin position="42"/>
        <end position="132"/>
    </location>
</feature>
<keyword evidence="2" id="KW-0808">Transferase</keyword>
<gene>
    <name evidence="2" type="ORF">UV20_C0040G0009</name>
</gene>
<organism evidence="2 3">
    <name type="scientific">Candidatus Magasanikbacteria bacterium GW2011_GWA2_42_32</name>
    <dbReference type="NCBI Taxonomy" id="1619039"/>
    <lineage>
        <taxon>Bacteria</taxon>
        <taxon>Candidatus Magasanikiibacteriota</taxon>
    </lineage>
</organism>
<evidence type="ECO:0000259" key="1">
    <source>
        <dbReference type="Pfam" id="PF13649"/>
    </source>
</evidence>
<dbReference type="Pfam" id="PF13649">
    <property type="entry name" value="Methyltransf_25"/>
    <property type="match status" value="1"/>
</dbReference>
<accession>A0A0G1CWZ3</accession>
<keyword evidence="2" id="KW-0489">Methyltransferase</keyword>
<dbReference type="Gene3D" id="3.40.50.150">
    <property type="entry name" value="Vaccinia Virus protein VP39"/>
    <property type="match status" value="1"/>
</dbReference>
<dbReference type="AlphaFoldDB" id="A0A0G1CWZ3"/>
<reference evidence="2 3" key="1">
    <citation type="journal article" date="2015" name="Nature">
        <title>rRNA introns, odd ribosomes, and small enigmatic genomes across a large radiation of phyla.</title>
        <authorList>
            <person name="Brown C.T."/>
            <person name="Hug L.A."/>
            <person name="Thomas B.C."/>
            <person name="Sharon I."/>
            <person name="Castelle C.J."/>
            <person name="Singh A."/>
            <person name="Wilkins M.J."/>
            <person name="Williams K.H."/>
            <person name="Banfield J.F."/>
        </authorList>
    </citation>
    <scope>NUCLEOTIDE SEQUENCE [LARGE SCALE GENOMIC DNA]</scope>
</reference>
<dbReference type="SUPFAM" id="SSF53335">
    <property type="entry name" value="S-adenosyl-L-methionine-dependent methyltransferases"/>
    <property type="match status" value="1"/>
</dbReference>
<proteinExistence type="predicted"/>
<dbReference type="EMBL" id="LCDO01000040">
    <property type="protein sequence ID" value="KKS54138.1"/>
    <property type="molecule type" value="Genomic_DNA"/>
</dbReference>
<dbReference type="Proteomes" id="UP000034837">
    <property type="component" value="Unassembled WGS sequence"/>
</dbReference>
<dbReference type="InterPro" id="IPR029063">
    <property type="entry name" value="SAM-dependent_MTases_sf"/>
</dbReference>
<dbReference type="GO" id="GO:0032259">
    <property type="term" value="P:methylation"/>
    <property type="evidence" value="ECO:0007669"/>
    <property type="project" value="UniProtKB-KW"/>
</dbReference>